<feature type="signal peptide" evidence="1">
    <location>
        <begin position="1"/>
        <end position="21"/>
    </location>
</feature>
<dbReference type="EMBL" id="PFWT01000009">
    <property type="protein sequence ID" value="PJA46461.1"/>
    <property type="molecule type" value="Genomic_DNA"/>
</dbReference>
<proteinExistence type="predicted"/>
<name>A0A2M7XF11_9BACT</name>
<keyword evidence="1" id="KW-0732">Signal</keyword>
<accession>A0A2M7XF11</accession>
<dbReference type="Proteomes" id="UP000231263">
    <property type="component" value="Unassembled WGS sequence"/>
</dbReference>
<sequence>MKFVLTLVLLLLFTGVGCSNATNAINVSSNTNKISATATYEAPTDWGTWLDTQHGFTFHYPPEYTADLDFETMNIIVSRNDDGTKLISVSNSYTKPTFTKLTDNVPFFNEIVDSATFKQ</sequence>
<protein>
    <submittedName>
        <fullName evidence="2">Uncharacterized protein</fullName>
    </submittedName>
</protein>
<evidence type="ECO:0000313" key="3">
    <source>
        <dbReference type="Proteomes" id="UP000231263"/>
    </source>
</evidence>
<feature type="chain" id="PRO_5014734275" evidence="1">
    <location>
        <begin position="22"/>
        <end position="119"/>
    </location>
</feature>
<evidence type="ECO:0000256" key="1">
    <source>
        <dbReference type="SAM" id="SignalP"/>
    </source>
</evidence>
<evidence type="ECO:0000313" key="2">
    <source>
        <dbReference type="EMBL" id="PJA46461.1"/>
    </source>
</evidence>
<comment type="caution">
    <text evidence="2">The sequence shown here is derived from an EMBL/GenBank/DDBJ whole genome shotgun (WGS) entry which is preliminary data.</text>
</comment>
<organism evidence="2 3">
    <name type="scientific">Candidatus Uhrbacteria bacterium CG_4_9_14_3_um_filter_41_35</name>
    <dbReference type="NCBI Taxonomy" id="1975034"/>
    <lineage>
        <taxon>Bacteria</taxon>
        <taxon>Candidatus Uhriibacteriota</taxon>
    </lineage>
</organism>
<gene>
    <name evidence="2" type="ORF">CO173_01705</name>
</gene>
<reference evidence="3" key="1">
    <citation type="submission" date="2017-09" db="EMBL/GenBank/DDBJ databases">
        <title>Depth-based differentiation of microbial function through sediment-hosted aquifers and enrichment of novel symbionts in the deep terrestrial subsurface.</title>
        <authorList>
            <person name="Probst A.J."/>
            <person name="Ladd B."/>
            <person name="Jarett J.K."/>
            <person name="Geller-Mcgrath D.E."/>
            <person name="Sieber C.M.K."/>
            <person name="Emerson J.B."/>
            <person name="Anantharaman K."/>
            <person name="Thomas B.C."/>
            <person name="Malmstrom R."/>
            <person name="Stieglmeier M."/>
            <person name="Klingl A."/>
            <person name="Woyke T."/>
            <person name="Ryan C.M."/>
            <person name="Banfield J.F."/>
        </authorList>
    </citation>
    <scope>NUCLEOTIDE SEQUENCE [LARGE SCALE GENOMIC DNA]</scope>
</reference>
<dbReference type="PROSITE" id="PS51257">
    <property type="entry name" value="PROKAR_LIPOPROTEIN"/>
    <property type="match status" value="1"/>
</dbReference>
<dbReference type="AlphaFoldDB" id="A0A2M7XF11"/>